<gene>
    <name evidence="2" type="ORF">ACFPN2_07230</name>
</gene>
<dbReference type="EMBL" id="JBHSDU010000003">
    <property type="protein sequence ID" value="MFC4308869.1"/>
    <property type="molecule type" value="Genomic_DNA"/>
</dbReference>
<evidence type="ECO:0000259" key="1">
    <source>
        <dbReference type="Pfam" id="PF13524"/>
    </source>
</evidence>
<feature type="domain" description="Spore protein YkvP/CgeB glycosyl transferase-like" evidence="1">
    <location>
        <begin position="203"/>
        <end position="348"/>
    </location>
</feature>
<protein>
    <submittedName>
        <fullName evidence="2">Glycosyltransferase</fullName>
        <ecNumber evidence="2">2.4.-.-</ecNumber>
    </submittedName>
</protein>
<keyword evidence="2" id="KW-0328">Glycosyltransferase</keyword>
<keyword evidence="3" id="KW-1185">Reference proteome</keyword>
<dbReference type="InterPro" id="IPR055259">
    <property type="entry name" value="YkvP/CgeB_Glyco_trans-like"/>
</dbReference>
<name>A0ABV8SMP0_9GAMM</name>
<proteinExistence type="predicted"/>
<dbReference type="Proteomes" id="UP001595904">
    <property type="component" value="Unassembled WGS sequence"/>
</dbReference>
<accession>A0ABV8SMP0</accession>
<reference evidence="3" key="1">
    <citation type="journal article" date="2019" name="Int. J. Syst. Evol. Microbiol.">
        <title>The Global Catalogue of Microorganisms (GCM) 10K type strain sequencing project: providing services to taxonomists for standard genome sequencing and annotation.</title>
        <authorList>
            <consortium name="The Broad Institute Genomics Platform"/>
            <consortium name="The Broad Institute Genome Sequencing Center for Infectious Disease"/>
            <person name="Wu L."/>
            <person name="Ma J."/>
        </authorList>
    </citation>
    <scope>NUCLEOTIDE SEQUENCE [LARGE SCALE GENOMIC DNA]</scope>
    <source>
        <strain evidence="3">CGMCC 1.10759</strain>
    </source>
</reference>
<dbReference type="Pfam" id="PF13524">
    <property type="entry name" value="Glyco_trans_1_2"/>
    <property type="match status" value="1"/>
</dbReference>
<sequence>MRRSDEIIFIGLSITSSWGNGHASTYRSLIRGLHQLGHQVLFLECDQPWYASNRDAPILPYCKSRLYADVDELRARYTPRLRAAAAVIVGSYVDDGRNVCDWVLDHATGVKAFYDIDTPVTVARLQDDSCEYLRASQVPEFDAIFSFTGGPILDRLERDFGAKAARPLYCSVDVDQHQPVGSHRDIDLGYLGTYSEDRQPALEQLLNQTARRVPKRRFAVVGAQYPSNLVWPKNVQRIDHMAPGSHAQFYGRQRFTLNLTRTDMRKAGYSPSVRLFEAAACGTPIISDEWVGLDELLEPGREILLANSTEDVAEVLENVSDAEARQIAAAARERICAEHSSLHRAEELDSYLSAARGAGLEQPLRSAAGVSGERAVAAH</sequence>
<comment type="caution">
    <text evidence="2">The sequence shown here is derived from an EMBL/GenBank/DDBJ whole genome shotgun (WGS) entry which is preliminary data.</text>
</comment>
<organism evidence="2 3">
    <name type="scientific">Steroidobacter flavus</name>
    <dbReference type="NCBI Taxonomy" id="1842136"/>
    <lineage>
        <taxon>Bacteria</taxon>
        <taxon>Pseudomonadati</taxon>
        <taxon>Pseudomonadota</taxon>
        <taxon>Gammaproteobacteria</taxon>
        <taxon>Steroidobacterales</taxon>
        <taxon>Steroidobacteraceae</taxon>
        <taxon>Steroidobacter</taxon>
    </lineage>
</organism>
<dbReference type="Gene3D" id="3.40.50.2000">
    <property type="entry name" value="Glycogen Phosphorylase B"/>
    <property type="match status" value="2"/>
</dbReference>
<dbReference type="EC" id="2.4.-.-" evidence="2"/>
<keyword evidence="2" id="KW-0808">Transferase</keyword>
<dbReference type="GO" id="GO:0016757">
    <property type="term" value="F:glycosyltransferase activity"/>
    <property type="evidence" value="ECO:0007669"/>
    <property type="project" value="UniProtKB-KW"/>
</dbReference>
<evidence type="ECO:0000313" key="3">
    <source>
        <dbReference type="Proteomes" id="UP001595904"/>
    </source>
</evidence>
<evidence type="ECO:0000313" key="2">
    <source>
        <dbReference type="EMBL" id="MFC4308869.1"/>
    </source>
</evidence>
<dbReference type="RefSeq" id="WP_380595944.1">
    <property type="nucleotide sequence ID" value="NZ_JBHSDU010000003.1"/>
</dbReference>
<dbReference type="SUPFAM" id="SSF53756">
    <property type="entry name" value="UDP-Glycosyltransferase/glycogen phosphorylase"/>
    <property type="match status" value="1"/>
</dbReference>